<keyword evidence="10" id="KW-0961">Cell wall biogenesis/degradation</keyword>
<dbReference type="Proteomes" id="UP000054321">
    <property type="component" value="Unassembled WGS sequence"/>
</dbReference>
<feature type="chain" id="PRO_5002165262" description="galacturonan 1,4-alpha-galacturonidase" evidence="16">
    <location>
        <begin position="17"/>
        <end position="437"/>
    </location>
</feature>
<dbReference type="GO" id="GO:0005576">
    <property type="term" value="C:extracellular region"/>
    <property type="evidence" value="ECO:0007669"/>
    <property type="project" value="UniProtKB-SubCell"/>
</dbReference>
<keyword evidence="5 15" id="KW-0378">Hydrolase</keyword>
<keyword evidence="8" id="KW-0119">Carbohydrate metabolism</keyword>
<comment type="function">
    <text evidence="12">Specific in hydrolyzing the terminal glycosidic bond of polygalacturonic acid and oligogalacturonates.</text>
</comment>
<dbReference type="SUPFAM" id="SSF51126">
    <property type="entry name" value="Pectin lyase-like"/>
    <property type="match status" value="1"/>
</dbReference>
<proteinExistence type="inferred from homology"/>
<dbReference type="GO" id="GO:0071555">
    <property type="term" value="P:cell wall organization"/>
    <property type="evidence" value="ECO:0007669"/>
    <property type="project" value="UniProtKB-KW"/>
</dbReference>
<accession>A0A0C3HRP3</accession>
<evidence type="ECO:0000256" key="10">
    <source>
        <dbReference type="ARBA" id="ARBA00023316"/>
    </source>
</evidence>
<name>A0A0C3HRP3_OIDMZ</name>
<dbReference type="InterPro" id="IPR012334">
    <property type="entry name" value="Pectin_lyas_fold"/>
</dbReference>
<evidence type="ECO:0000256" key="4">
    <source>
        <dbReference type="ARBA" id="ARBA00022729"/>
    </source>
</evidence>
<dbReference type="EC" id="3.2.1.67" evidence="13"/>
<feature type="signal peptide" evidence="16">
    <location>
        <begin position="1"/>
        <end position="16"/>
    </location>
</feature>
<comment type="catalytic activity">
    <reaction evidence="14">
        <text>[(1-&gt;4)-alpha-D-galacturonosyl](n) + H2O = alpha-D-galacturonate + [(1-&gt;4)-alpha-D-galacturonosyl](n-1)</text>
        <dbReference type="Rhea" id="RHEA:14117"/>
        <dbReference type="Rhea" id="RHEA-COMP:14570"/>
        <dbReference type="Rhea" id="RHEA-COMP:14572"/>
        <dbReference type="ChEBI" id="CHEBI:15377"/>
        <dbReference type="ChEBI" id="CHEBI:58658"/>
        <dbReference type="ChEBI" id="CHEBI:140523"/>
        <dbReference type="EC" id="3.2.1.67"/>
    </reaction>
</comment>
<dbReference type="InterPro" id="IPR000743">
    <property type="entry name" value="Glyco_hydro_28"/>
</dbReference>
<evidence type="ECO:0000256" key="2">
    <source>
        <dbReference type="ARBA" id="ARBA00008834"/>
    </source>
</evidence>
<dbReference type="InParanoid" id="A0A0C3HRP3"/>
<organism evidence="17 18">
    <name type="scientific">Oidiodendron maius (strain Zn)</name>
    <dbReference type="NCBI Taxonomy" id="913774"/>
    <lineage>
        <taxon>Eukaryota</taxon>
        <taxon>Fungi</taxon>
        <taxon>Dikarya</taxon>
        <taxon>Ascomycota</taxon>
        <taxon>Pezizomycotina</taxon>
        <taxon>Leotiomycetes</taxon>
        <taxon>Leotiomycetes incertae sedis</taxon>
        <taxon>Myxotrichaceae</taxon>
        <taxon>Oidiodendron</taxon>
    </lineage>
</organism>
<comment type="subcellular location">
    <subcellularLocation>
        <location evidence="1">Secreted</location>
    </subcellularLocation>
</comment>
<sequence>MQLLYAILFLVVSSTATLLPRHEFGRDPVLPRRTSKTCTVQALGYRQDDVPNILKAFAECNNGGKIIFPEGQNYWIAQRLNPFLHDVTIEWRGVWSLSDNLTYWRNPNNTYPIFFQNHHAALAISGDHIHIHGYDTGGVLGNGNAWYNAEQAVTQPVRPMNFVWWNATEVIVEHFQVIDPPLWSINLMNITNAWFHDIYVNATAINAPYDAIWVQNTDGFDALDCENGKLTNFVYVGGDDCVAIKPRSYNTYIQNVTCHGGNGIAIGSLGQYQEDSSVINAVVEDVNILIRNTDMHNSAYIKTWMGASIPQSSYNSAGLPNGGGWGAVQNLRFQNFFVQGAAMGPYITQDNGDNASFVGTSKMEISNIAFVNFTGYPLAKENQTASVSCSLVHPCFNIALQNVTLAPAANAAEVEAFGTCEFTAKGGVTGMLGNGCS</sequence>
<evidence type="ECO:0000313" key="18">
    <source>
        <dbReference type="Proteomes" id="UP000054321"/>
    </source>
</evidence>
<dbReference type="Pfam" id="PF00295">
    <property type="entry name" value="Glyco_hydro_28"/>
    <property type="match status" value="1"/>
</dbReference>
<evidence type="ECO:0000256" key="7">
    <source>
        <dbReference type="ARBA" id="ARBA00023180"/>
    </source>
</evidence>
<evidence type="ECO:0000256" key="11">
    <source>
        <dbReference type="ARBA" id="ARBA00023326"/>
    </source>
</evidence>
<keyword evidence="18" id="KW-1185">Reference proteome</keyword>
<protein>
    <recommendedName>
        <fullName evidence="13">galacturonan 1,4-alpha-galacturonidase</fullName>
        <ecNumber evidence="13">3.2.1.67</ecNumber>
    </recommendedName>
</protein>
<keyword evidence="3" id="KW-0964">Secreted</keyword>
<keyword evidence="7" id="KW-0325">Glycoprotein</keyword>
<evidence type="ECO:0000256" key="14">
    <source>
        <dbReference type="ARBA" id="ARBA00048766"/>
    </source>
</evidence>
<dbReference type="AlphaFoldDB" id="A0A0C3HRP3"/>
<dbReference type="Gene3D" id="2.160.20.10">
    <property type="entry name" value="Single-stranded right-handed beta-helix, Pectin lyase-like"/>
    <property type="match status" value="1"/>
</dbReference>
<evidence type="ECO:0000256" key="8">
    <source>
        <dbReference type="ARBA" id="ARBA00023277"/>
    </source>
</evidence>
<keyword evidence="11" id="KW-0624">Polysaccharide degradation</keyword>
<comment type="similarity">
    <text evidence="2 15">Belongs to the glycosyl hydrolase 28 family.</text>
</comment>
<dbReference type="InterPro" id="IPR011050">
    <property type="entry name" value="Pectin_lyase_fold/virulence"/>
</dbReference>
<evidence type="ECO:0000256" key="16">
    <source>
        <dbReference type="SAM" id="SignalP"/>
    </source>
</evidence>
<evidence type="ECO:0000256" key="13">
    <source>
        <dbReference type="ARBA" id="ARBA00038933"/>
    </source>
</evidence>
<dbReference type="GO" id="GO:0047911">
    <property type="term" value="F:galacturan 1,4-alpha-galacturonidase activity"/>
    <property type="evidence" value="ECO:0007669"/>
    <property type="project" value="UniProtKB-EC"/>
</dbReference>
<evidence type="ECO:0000256" key="1">
    <source>
        <dbReference type="ARBA" id="ARBA00004613"/>
    </source>
</evidence>
<dbReference type="HOGENOM" id="CLU_016031_1_1_1"/>
<dbReference type="GO" id="GO:0000272">
    <property type="term" value="P:polysaccharide catabolic process"/>
    <property type="evidence" value="ECO:0007669"/>
    <property type="project" value="UniProtKB-KW"/>
</dbReference>
<keyword evidence="9 15" id="KW-0326">Glycosidase</keyword>
<reference evidence="17 18" key="1">
    <citation type="submission" date="2014-04" db="EMBL/GenBank/DDBJ databases">
        <authorList>
            <consortium name="DOE Joint Genome Institute"/>
            <person name="Kuo A."/>
            <person name="Martino E."/>
            <person name="Perotto S."/>
            <person name="Kohler A."/>
            <person name="Nagy L.G."/>
            <person name="Floudas D."/>
            <person name="Copeland A."/>
            <person name="Barry K.W."/>
            <person name="Cichocki N."/>
            <person name="Veneault-Fourrey C."/>
            <person name="LaButti K."/>
            <person name="Lindquist E.A."/>
            <person name="Lipzen A."/>
            <person name="Lundell T."/>
            <person name="Morin E."/>
            <person name="Murat C."/>
            <person name="Sun H."/>
            <person name="Tunlid A."/>
            <person name="Henrissat B."/>
            <person name="Grigoriev I.V."/>
            <person name="Hibbett D.S."/>
            <person name="Martin F."/>
            <person name="Nordberg H.P."/>
            <person name="Cantor M.N."/>
            <person name="Hua S.X."/>
        </authorList>
    </citation>
    <scope>NUCLEOTIDE SEQUENCE [LARGE SCALE GENOMIC DNA]</scope>
    <source>
        <strain evidence="17 18">Zn</strain>
    </source>
</reference>
<dbReference type="PANTHER" id="PTHR31736">
    <property type="match status" value="1"/>
</dbReference>
<evidence type="ECO:0000256" key="12">
    <source>
        <dbReference type="ARBA" id="ARBA00037312"/>
    </source>
</evidence>
<evidence type="ECO:0000256" key="3">
    <source>
        <dbReference type="ARBA" id="ARBA00022525"/>
    </source>
</evidence>
<evidence type="ECO:0000256" key="5">
    <source>
        <dbReference type="ARBA" id="ARBA00022801"/>
    </source>
</evidence>
<evidence type="ECO:0000256" key="15">
    <source>
        <dbReference type="RuleBase" id="RU361169"/>
    </source>
</evidence>
<keyword evidence="6" id="KW-1015">Disulfide bond</keyword>
<reference evidence="18" key="2">
    <citation type="submission" date="2015-01" db="EMBL/GenBank/DDBJ databases">
        <title>Evolutionary Origins and Diversification of the Mycorrhizal Mutualists.</title>
        <authorList>
            <consortium name="DOE Joint Genome Institute"/>
            <consortium name="Mycorrhizal Genomics Consortium"/>
            <person name="Kohler A."/>
            <person name="Kuo A."/>
            <person name="Nagy L.G."/>
            <person name="Floudas D."/>
            <person name="Copeland A."/>
            <person name="Barry K.W."/>
            <person name="Cichocki N."/>
            <person name="Veneault-Fourrey C."/>
            <person name="LaButti K."/>
            <person name="Lindquist E.A."/>
            <person name="Lipzen A."/>
            <person name="Lundell T."/>
            <person name="Morin E."/>
            <person name="Murat C."/>
            <person name="Riley R."/>
            <person name="Ohm R."/>
            <person name="Sun H."/>
            <person name="Tunlid A."/>
            <person name="Henrissat B."/>
            <person name="Grigoriev I.V."/>
            <person name="Hibbett D.S."/>
            <person name="Martin F."/>
        </authorList>
    </citation>
    <scope>NUCLEOTIDE SEQUENCE [LARGE SCALE GENOMIC DNA]</scope>
    <source>
        <strain evidence="18">Zn</strain>
    </source>
</reference>
<gene>
    <name evidence="17" type="ORF">OIDMADRAFT_192500</name>
</gene>
<keyword evidence="4 16" id="KW-0732">Signal</keyword>
<dbReference type="PANTHER" id="PTHR31736:SF12">
    <property type="entry name" value="EXO-POLYGALACTURONASE, PUTATIVE-RELATED"/>
    <property type="match status" value="1"/>
</dbReference>
<evidence type="ECO:0000256" key="6">
    <source>
        <dbReference type="ARBA" id="ARBA00023157"/>
    </source>
</evidence>
<evidence type="ECO:0000313" key="17">
    <source>
        <dbReference type="EMBL" id="KIN04942.1"/>
    </source>
</evidence>
<dbReference type="EMBL" id="KN832872">
    <property type="protein sequence ID" value="KIN04942.1"/>
    <property type="molecule type" value="Genomic_DNA"/>
</dbReference>
<dbReference type="GO" id="GO:0004650">
    <property type="term" value="F:polygalacturonase activity"/>
    <property type="evidence" value="ECO:0007669"/>
    <property type="project" value="InterPro"/>
</dbReference>
<evidence type="ECO:0000256" key="9">
    <source>
        <dbReference type="ARBA" id="ARBA00023295"/>
    </source>
</evidence>
<dbReference type="OrthoDB" id="187139at2759"/>